<dbReference type="PANTHER" id="PTHR47707:SF1">
    <property type="entry name" value="NUDIX HYDROLASE FAMILY PROTEIN"/>
    <property type="match status" value="1"/>
</dbReference>
<name>A0ABT5U8V5_9GAMM</name>
<evidence type="ECO:0000256" key="12">
    <source>
        <dbReference type="ARBA" id="ARBA00038905"/>
    </source>
</evidence>
<dbReference type="GO" id="GO:0016787">
    <property type="term" value="F:hydrolase activity"/>
    <property type="evidence" value="ECO:0007669"/>
    <property type="project" value="UniProtKB-KW"/>
</dbReference>
<keyword evidence="3" id="KW-0515">Mutator protein</keyword>
<keyword evidence="6" id="KW-0227">DNA damage</keyword>
<dbReference type="EC" id="3.6.1.55" evidence="12"/>
<dbReference type="InterPro" id="IPR047127">
    <property type="entry name" value="MutT-like"/>
</dbReference>
<keyword evidence="8" id="KW-0460">Magnesium</keyword>
<evidence type="ECO:0000256" key="11">
    <source>
        <dbReference type="ARBA" id="ARBA00036904"/>
    </source>
</evidence>
<evidence type="ECO:0000256" key="3">
    <source>
        <dbReference type="ARBA" id="ARBA00022457"/>
    </source>
</evidence>
<evidence type="ECO:0000256" key="9">
    <source>
        <dbReference type="ARBA" id="ARBA00023204"/>
    </source>
</evidence>
<evidence type="ECO:0000256" key="14">
    <source>
        <dbReference type="ARBA" id="ARBA00041592"/>
    </source>
</evidence>
<dbReference type="InterPro" id="IPR000086">
    <property type="entry name" value="NUDIX_hydrolase_dom"/>
</dbReference>
<dbReference type="InterPro" id="IPR003561">
    <property type="entry name" value="Mutator_MutT"/>
</dbReference>
<dbReference type="EMBL" id="JAPMOU010000014">
    <property type="protein sequence ID" value="MDE1462800.1"/>
    <property type="molecule type" value="Genomic_DNA"/>
</dbReference>
<evidence type="ECO:0000313" key="19">
    <source>
        <dbReference type="Proteomes" id="UP001528823"/>
    </source>
</evidence>
<evidence type="ECO:0000313" key="18">
    <source>
        <dbReference type="EMBL" id="MDE1462800.1"/>
    </source>
</evidence>
<dbReference type="Gene3D" id="3.90.79.10">
    <property type="entry name" value="Nucleoside Triphosphate Pyrophosphohydrolase"/>
    <property type="match status" value="1"/>
</dbReference>
<comment type="similarity">
    <text evidence="2">Belongs to the Nudix hydrolase family.</text>
</comment>
<protein>
    <recommendedName>
        <fullName evidence="13">8-oxo-dGTP diphosphatase</fullName>
        <ecNumber evidence="12">3.6.1.55</ecNumber>
    </recommendedName>
    <alternativeName>
        <fullName evidence="16">7,8-dihydro-8-oxoguanine-triphosphatase</fullName>
    </alternativeName>
    <alternativeName>
        <fullName evidence="15">Mutator protein MutT</fullName>
    </alternativeName>
    <alternativeName>
        <fullName evidence="14">dGTP pyrophosphohydrolase</fullName>
    </alternativeName>
</protein>
<feature type="domain" description="Nudix hydrolase" evidence="17">
    <location>
        <begin position="4"/>
        <end position="130"/>
    </location>
</feature>
<dbReference type="PROSITE" id="PS51462">
    <property type="entry name" value="NUDIX"/>
    <property type="match status" value="1"/>
</dbReference>
<comment type="cofactor">
    <cofactor evidence="1">
        <name>Mg(2+)</name>
        <dbReference type="ChEBI" id="CHEBI:18420"/>
    </cofactor>
</comment>
<keyword evidence="19" id="KW-1185">Reference proteome</keyword>
<proteinExistence type="inferred from homology"/>
<dbReference type="InterPro" id="IPR020476">
    <property type="entry name" value="Nudix_hydrolase"/>
</dbReference>
<gene>
    <name evidence="18" type="ORF">ORQ98_12560</name>
</gene>
<evidence type="ECO:0000256" key="13">
    <source>
        <dbReference type="ARBA" id="ARBA00040794"/>
    </source>
</evidence>
<dbReference type="InterPro" id="IPR015797">
    <property type="entry name" value="NUDIX_hydrolase-like_dom_sf"/>
</dbReference>
<evidence type="ECO:0000256" key="5">
    <source>
        <dbReference type="ARBA" id="ARBA00022723"/>
    </source>
</evidence>
<dbReference type="Gene3D" id="3.20.20.70">
    <property type="entry name" value="Aldolase class I"/>
    <property type="match status" value="1"/>
</dbReference>
<comment type="catalytic activity">
    <reaction evidence="10">
        <text>8-oxo-dGTP + H2O = 8-oxo-dGMP + diphosphate + H(+)</text>
        <dbReference type="Rhea" id="RHEA:31575"/>
        <dbReference type="ChEBI" id="CHEBI:15377"/>
        <dbReference type="ChEBI" id="CHEBI:15378"/>
        <dbReference type="ChEBI" id="CHEBI:33019"/>
        <dbReference type="ChEBI" id="CHEBI:63224"/>
        <dbReference type="ChEBI" id="CHEBI:77896"/>
        <dbReference type="EC" id="3.6.1.55"/>
    </reaction>
</comment>
<dbReference type="InterPro" id="IPR029119">
    <property type="entry name" value="MutY_C"/>
</dbReference>
<keyword evidence="5" id="KW-0479">Metal-binding</keyword>
<keyword evidence="4" id="KW-0235">DNA replication</keyword>
<dbReference type="PRINTS" id="PR00502">
    <property type="entry name" value="NUDIXFAMILY"/>
</dbReference>
<dbReference type="InterPro" id="IPR013785">
    <property type="entry name" value="Aldolase_TIM"/>
</dbReference>
<dbReference type="InterPro" id="IPR036206">
    <property type="entry name" value="ThiamineP_synth_sf"/>
</dbReference>
<sequence length="319" mass="34690">MHKKSIQVAAAAIINASGEVLIAKRPDDKHQGGKWEFPGGKIEQGETVQAALTRELYEELAIQVITANPLIKITYEYPEKVVQLDVWQVTAFSGDPVGNEGQAIKWVAKTKLSDYQFPPANRPILQALLLPDHYLISGGFTDQADCLRRVQTAIASGIQLIQLRATDKPIPLGLVKALAEYCYQTNVKLLIKQSSCSRETYNLEGVCGVHLTATELMDCNEAAIAQYQEQGWLVAASCHNAEEIAKANALAVDFITLSPIQPTASHSEQPSLGWEKAQHLINLAQCPIYCLGGLDASDVKQAKQIGGQGVAGISQFWPS</sequence>
<evidence type="ECO:0000256" key="8">
    <source>
        <dbReference type="ARBA" id="ARBA00022842"/>
    </source>
</evidence>
<keyword evidence="7 18" id="KW-0378">Hydrolase</keyword>
<dbReference type="PANTHER" id="PTHR47707">
    <property type="entry name" value="8-OXO-DGTP DIPHOSPHATASE"/>
    <property type="match status" value="1"/>
</dbReference>
<evidence type="ECO:0000256" key="15">
    <source>
        <dbReference type="ARBA" id="ARBA00041979"/>
    </source>
</evidence>
<evidence type="ECO:0000256" key="16">
    <source>
        <dbReference type="ARBA" id="ARBA00042798"/>
    </source>
</evidence>
<evidence type="ECO:0000256" key="4">
    <source>
        <dbReference type="ARBA" id="ARBA00022705"/>
    </source>
</evidence>
<dbReference type="CDD" id="cd00564">
    <property type="entry name" value="TMP_TenI"/>
    <property type="match status" value="1"/>
</dbReference>
<dbReference type="Pfam" id="PF14815">
    <property type="entry name" value="NUDIX_4"/>
    <property type="match status" value="1"/>
</dbReference>
<dbReference type="RefSeq" id="WP_274689151.1">
    <property type="nucleotide sequence ID" value="NZ_JAPMOU010000014.1"/>
</dbReference>
<reference evidence="18 19" key="1">
    <citation type="submission" date="2022-11" db="EMBL/GenBank/DDBJ databases">
        <title>Spartinivicinus poritis sp. nov., isolated from scleractinian coral Porites lutea.</title>
        <authorList>
            <person name="Zhang G."/>
            <person name="Cai L."/>
            <person name="Wei Q."/>
        </authorList>
    </citation>
    <scope>NUCLEOTIDE SEQUENCE [LARGE SCALE GENOMIC DNA]</scope>
    <source>
        <strain evidence="18 19">A2-2</strain>
    </source>
</reference>
<dbReference type="InterPro" id="IPR022998">
    <property type="entry name" value="ThiamineP_synth_TenI"/>
</dbReference>
<evidence type="ECO:0000259" key="17">
    <source>
        <dbReference type="PROSITE" id="PS51462"/>
    </source>
</evidence>
<organism evidence="18 19">
    <name type="scientific">Spartinivicinus poritis</name>
    <dbReference type="NCBI Taxonomy" id="2994640"/>
    <lineage>
        <taxon>Bacteria</taxon>
        <taxon>Pseudomonadati</taxon>
        <taxon>Pseudomonadota</taxon>
        <taxon>Gammaproteobacteria</taxon>
        <taxon>Oceanospirillales</taxon>
        <taxon>Zooshikellaceae</taxon>
        <taxon>Spartinivicinus</taxon>
    </lineage>
</organism>
<keyword evidence="9" id="KW-0234">DNA repair</keyword>
<evidence type="ECO:0000256" key="6">
    <source>
        <dbReference type="ARBA" id="ARBA00022763"/>
    </source>
</evidence>
<dbReference type="Proteomes" id="UP001528823">
    <property type="component" value="Unassembled WGS sequence"/>
</dbReference>
<dbReference type="CDD" id="cd03425">
    <property type="entry name" value="NUDIX_MutT_NudA_like"/>
    <property type="match status" value="1"/>
</dbReference>
<comment type="caution">
    <text evidence="18">The sequence shown here is derived from an EMBL/GenBank/DDBJ whole genome shotgun (WGS) entry which is preliminary data.</text>
</comment>
<evidence type="ECO:0000256" key="2">
    <source>
        <dbReference type="ARBA" id="ARBA00005582"/>
    </source>
</evidence>
<dbReference type="Pfam" id="PF02581">
    <property type="entry name" value="TMP-TENI"/>
    <property type="match status" value="1"/>
</dbReference>
<dbReference type="SUPFAM" id="SSF55811">
    <property type="entry name" value="Nudix"/>
    <property type="match status" value="1"/>
</dbReference>
<evidence type="ECO:0000256" key="10">
    <source>
        <dbReference type="ARBA" id="ARBA00035861"/>
    </source>
</evidence>
<dbReference type="NCBIfam" id="NF006530">
    <property type="entry name" value="PRK08999.1"/>
    <property type="match status" value="1"/>
</dbReference>
<accession>A0ABT5U8V5</accession>
<evidence type="ECO:0000256" key="7">
    <source>
        <dbReference type="ARBA" id="ARBA00022801"/>
    </source>
</evidence>
<dbReference type="SUPFAM" id="SSF51391">
    <property type="entry name" value="Thiamin phosphate synthase"/>
    <property type="match status" value="1"/>
</dbReference>
<comment type="catalytic activity">
    <reaction evidence="11">
        <text>8-oxo-GTP + H2O = 8-oxo-GMP + diphosphate + H(+)</text>
        <dbReference type="Rhea" id="RHEA:67616"/>
        <dbReference type="ChEBI" id="CHEBI:15377"/>
        <dbReference type="ChEBI" id="CHEBI:15378"/>
        <dbReference type="ChEBI" id="CHEBI:33019"/>
        <dbReference type="ChEBI" id="CHEBI:143553"/>
        <dbReference type="ChEBI" id="CHEBI:145694"/>
    </reaction>
</comment>
<evidence type="ECO:0000256" key="1">
    <source>
        <dbReference type="ARBA" id="ARBA00001946"/>
    </source>
</evidence>
<dbReference type="NCBIfam" id="TIGR00586">
    <property type="entry name" value="mutt"/>
    <property type="match status" value="1"/>
</dbReference>